<accession>A0A7G9A4D9</accession>
<proteinExistence type="predicted"/>
<evidence type="ECO:0000313" key="1">
    <source>
        <dbReference type="EMBL" id="QNL31612.1"/>
    </source>
</evidence>
<name>A0A7G9A4D9_9VIRU</name>
<reference evidence="1" key="1">
    <citation type="submission" date="2020-07" db="EMBL/GenBank/DDBJ databases">
        <title>Dissolved microcystin release linked to lysis of a Microcystis spp. bloom in Lake Erie (USA) attributed to a novel cyanophage.</title>
        <authorList>
            <person name="McKindles K.M."/>
            <person name="Manes M.A."/>
            <person name="DeMarco J.R."/>
            <person name="McClure A."/>
            <person name="McKay R.M."/>
            <person name="Davis T.W."/>
            <person name="Bullerjahn G.S."/>
        </authorList>
    </citation>
    <scope>NUCLEOTIDE SEQUENCE</scope>
</reference>
<organism evidence="1">
    <name type="scientific">Bacteriophage sp</name>
    <dbReference type="NCBI Taxonomy" id="38018"/>
    <lineage>
        <taxon>Viruses</taxon>
    </lineage>
</organism>
<protein>
    <submittedName>
        <fullName evidence="1">Uncharacterized protein</fullName>
    </submittedName>
</protein>
<sequence length="49" mass="5725">MDIVEIDKKISTLFQEVRELLINEKESIKKTLAEIKSLEQSRGKINYDS</sequence>
<dbReference type="EMBL" id="MT840186">
    <property type="protein sequence ID" value="QNL31612.1"/>
    <property type="molecule type" value="Genomic_DNA"/>
</dbReference>